<dbReference type="InterPro" id="IPR000515">
    <property type="entry name" value="MetI-like"/>
</dbReference>
<feature type="transmembrane region" description="Helical" evidence="7">
    <location>
        <begin position="184"/>
        <end position="205"/>
    </location>
</feature>
<proteinExistence type="inferred from homology"/>
<evidence type="ECO:0000256" key="1">
    <source>
        <dbReference type="ARBA" id="ARBA00004651"/>
    </source>
</evidence>
<dbReference type="Pfam" id="PF00528">
    <property type="entry name" value="BPD_transp_1"/>
    <property type="match status" value="1"/>
</dbReference>
<comment type="caution">
    <text evidence="9">The sequence shown here is derived from an EMBL/GenBank/DDBJ whole genome shotgun (WGS) entry which is preliminary data.</text>
</comment>
<dbReference type="GO" id="GO:0005886">
    <property type="term" value="C:plasma membrane"/>
    <property type="evidence" value="ECO:0007669"/>
    <property type="project" value="UniProtKB-SubCell"/>
</dbReference>
<organism evidence="9 10">
    <name type="scientific">Cohnella lupini</name>
    <dbReference type="NCBI Taxonomy" id="1294267"/>
    <lineage>
        <taxon>Bacteria</taxon>
        <taxon>Bacillati</taxon>
        <taxon>Bacillota</taxon>
        <taxon>Bacilli</taxon>
        <taxon>Bacillales</taxon>
        <taxon>Paenibacillaceae</taxon>
        <taxon>Cohnella</taxon>
    </lineage>
</organism>
<dbReference type="InterPro" id="IPR051393">
    <property type="entry name" value="ABC_transporter_permease"/>
</dbReference>
<dbReference type="SUPFAM" id="SSF161098">
    <property type="entry name" value="MetI-like"/>
    <property type="match status" value="1"/>
</dbReference>
<dbReference type="AlphaFoldDB" id="A0A3D9IBR9"/>
<evidence type="ECO:0000256" key="4">
    <source>
        <dbReference type="ARBA" id="ARBA00022692"/>
    </source>
</evidence>
<evidence type="ECO:0000313" key="10">
    <source>
        <dbReference type="Proteomes" id="UP000256869"/>
    </source>
</evidence>
<evidence type="ECO:0000256" key="2">
    <source>
        <dbReference type="ARBA" id="ARBA00022448"/>
    </source>
</evidence>
<evidence type="ECO:0000256" key="3">
    <source>
        <dbReference type="ARBA" id="ARBA00022475"/>
    </source>
</evidence>
<dbReference type="PANTHER" id="PTHR30193:SF37">
    <property type="entry name" value="INNER MEMBRANE ABC TRANSPORTER PERMEASE PROTEIN YCJO"/>
    <property type="match status" value="1"/>
</dbReference>
<name>A0A3D9IBR9_9BACL</name>
<evidence type="ECO:0000259" key="8">
    <source>
        <dbReference type="PROSITE" id="PS50928"/>
    </source>
</evidence>
<feature type="transmembrane region" description="Helical" evidence="7">
    <location>
        <begin position="57"/>
        <end position="79"/>
    </location>
</feature>
<comment type="subcellular location">
    <subcellularLocation>
        <location evidence="1 7">Cell membrane</location>
        <topology evidence="1 7">Multi-pass membrane protein</topology>
    </subcellularLocation>
</comment>
<feature type="transmembrane region" description="Helical" evidence="7">
    <location>
        <begin position="91"/>
        <end position="112"/>
    </location>
</feature>
<dbReference type="Proteomes" id="UP000256869">
    <property type="component" value="Unassembled WGS sequence"/>
</dbReference>
<reference evidence="9 10" key="1">
    <citation type="submission" date="2018-07" db="EMBL/GenBank/DDBJ databases">
        <title>Genomic Encyclopedia of Type Strains, Phase III (KMG-III): the genomes of soil and plant-associated and newly described type strains.</title>
        <authorList>
            <person name="Whitman W."/>
        </authorList>
    </citation>
    <scope>NUCLEOTIDE SEQUENCE [LARGE SCALE GENOMIC DNA]</scope>
    <source>
        <strain evidence="9 10">CECT 8236</strain>
    </source>
</reference>
<dbReference type="InterPro" id="IPR035906">
    <property type="entry name" value="MetI-like_sf"/>
</dbReference>
<accession>A0A3D9IBR9</accession>
<evidence type="ECO:0000313" key="9">
    <source>
        <dbReference type="EMBL" id="RED59212.1"/>
    </source>
</evidence>
<evidence type="ECO:0000256" key="7">
    <source>
        <dbReference type="RuleBase" id="RU363032"/>
    </source>
</evidence>
<dbReference type="PROSITE" id="PS50928">
    <property type="entry name" value="ABC_TM1"/>
    <property type="match status" value="1"/>
</dbReference>
<protein>
    <submittedName>
        <fullName evidence="9">Multiple sugar transport system permease protein</fullName>
    </submittedName>
</protein>
<comment type="similarity">
    <text evidence="7">Belongs to the binding-protein-dependent transport system permease family.</text>
</comment>
<feature type="transmembrane region" description="Helical" evidence="7">
    <location>
        <begin position="245"/>
        <end position="264"/>
    </location>
</feature>
<dbReference type="GO" id="GO:0055085">
    <property type="term" value="P:transmembrane transport"/>
    <property type="evidence" value="ECO:0007669"/>
    <property type="project" value="InterPro"/>
</dbReference>
<sequence>MFLAPSLIGFAMFYLIPFAMGIYESFTDNAIGGTFVGLDNYKELLASGSFRKAASNMFLFTGISVPLLIALSLFLAILLNRPLFLRNWLRTAFILPLVVPVASIVMIWQIFFDWNGTLNAWLHHYGMARVDWLQSDGSMGVLVVMYIWKNIGYNMILFLAGLQTIPQDYYETARIEGAGRVRQLFHVTLVYLTPTMFFVLLISIINSFKVFRETYLLAGDYPYDRIYMMQHFMNNMFFSLDIQKLTAAATLMVGCIVIVVTGLLRVERRFREFME</sequence>
<keyword evidence="6 7" id="KW-0472">Membrane</keyword>
<keyword evidence="3" id="KW-1003">Cell membrane</keyword>
<keyword evidence="9" id="KW-0762">Sugar transport</keyword>
<gene>
    <name evidence="9" type="ORF">DFP95_10750</name>
</gene>
<dbReference type="PANTHER" id="PTHR30193">
    <property type="entry name" value="ABC TRANSPORTER PERMEASE PROTEIN"/>
    <property type="match status" value="1"/>
</dbReference>
<feature type="transmembrane region" description="Helical" evidence="7">
    <location>
        <begin position="7"/>
        <end position="26"/>
    </location>
</feature>
<feature type="domain" description="ABC transmembrane type-1" evidence="8">
    <location>
        <begin position="54"/>
        <end position="264"/>
    </location>
</feature>
<evidence type="ECO:0000256" key="6">
    <source>
        <dbReference type="ARBA" id="ARBA00023136"/>
    </source>
</evidence>
<dbReference type="Gene3D" id="1.10.3720.10">
    <property type="entry name" value="MetI-like"/>
    <property type="match status" value="1"/>
</dbReference>
<keyword evidence="4 7" id="KW-0812">Transmembrane</keyword>
<keyword evidence="10" id="KW-1185">Reference proteome</keyword>
<evidence type="ECO:0000256" key="5">
    <source>
        <dbReference type="ARBA" id="ARBA00022989"/>
    </source>
</evidence>
<dbReference type="EMBL" id="QRDY01000007">
    <property type="protein sequence ID" value="RED59212.1"/>
    <property type="molecule type" value="Genomic_DNA"/>
</dbReference>
<dbReference type="CDD" id="cd06261">
    <property type="entry name" value="TM_PBP2"/>
    <property type="match status" value="1"/>
</dbReference>
<keyword evidence="2 7" id="KW-0813">Transport</keyword>
<keyword evidence="5 7" id="KW-1133">Transmembrane helix</keyword>